<dbReference type="Proteomes" id="UP001165306">
    <property type="component" value="Unassembled WGS sequence"/>
</dbReference>
<dbReference type="PANTHER" id="PTHR48207">
    <property type="entry name" value="SUCCINATE--HYDROXYMETHYLGLUTARATE COA-TRANSFERASE"/>
    <property type="match status" value="1"/>
</dbReference>
<reference evidence="2" key="1">
    <citation type="submission" date="2022-06" db="EMBL/GenBank/DDBJ databases">
        <title>CFH 74404 Thermomicrobiaceae sp.</title>
        <authorList>
            <person name="Ming H."/>
            <person name="Li W.-J."/>
            <person name="Zhao Z."/>
        </authorList>
    </citation>
    <scope>NUCLEOTIDE SEQUENCE</scope>
    <source>
        <strain evidence="2">CFH 74404</strain>
    </source>
</reference>
<protein>
    <submittedName>
        <fullName evidence="2">CoA transferase</fullName>
    </submittedName>
</protein>
<evidence type="ECO:0000313" key="3">
    <source>
        <dbReference type="Proteomes" id="UP001165306"/>
    </source>
</evidence>
<sequence length="414" mass="44710">MGEGLQAEHMPLAGIRVLDLGRHLAGPTCAMWLGDLGADVIKIEKPGEGDDGRASGPPFFDGQSAFFLAANRNKRSIELDIKQPEGQEIFRRLAETADVVVENFRPGVMDALGIGYRAMAERNPRIIYCSISGFGADGPYADRPGLDQIIQGVSGLMSVTGFEGGEPVRVGIPIADLLTGLLAAYGVLAALQARERTGRGQHVQTSLLEGMVGMLSFQAVRYLNGAGAPPPAGNHHPLNAPYGVFRARDGYLTIGATGEKRWRKLCEVLGAEEWLDDPRFKTNGDRHRNRELLAELISERLQAHTIDEWESILNEAGIPCGPIYGIDQAMEHPQVRHRQMVVELPHPAMGTVRLLGLPVKLSETPGAIRLAPPLLGQHTDEVLREIGVTGDEMRRLRERGVIGCGPAGQAEAAG</sequence>
<dbReference type="Pfam" id="PF02515">
    <property type="entry name" value="CoA_transf_3"/>
    <property type="match status" value="1"/>
</dbReference>
<dbReference type="PANTHER" id="PTHR48207:SF3">
    <property type="entry name" value="SUCCINATE--HYDROXYMETHYLGLUTARATE COA-TRANSFERASE"/>
    <property type="match status" value="1"/>
</dbReference>
<keyword evidence="3" id="KW-1185">Reference proteome</keyword>
<dbReference type="InterPro" id="IPR050483">
    <property type="entry name" value="CoA-transferase_III_domain"/>
</dbReference>
<organism evidence="2 3">
    <name type="scientific">Thermalbibacter longus</name>
    <dbReference type="NCBI Taxonomy" id="2951981"/>
    <lineage>
        <taxon>Bacteria</taxon>
        <taxon>Pseudomonadati</taxon>
        <taxon>Thermomicrobiota</taxon>
        <taxon>Thermomicrobia</taxon>
        <taxon>Thermomicrobiales</taxon>
        <taxon>Thermomicrobiaceae</taxon>
        <taxon>Thermalbibacter</taxon>
    </lineage>
</organism>
<evidence type="ECO:0000313" key="2">
    <source>
        <dbReference type="EMBL" id="MCM8749984.1"/>
    </source>
</evidence>
<dbReference type="Gene3D" id="3.40.50.10540">
    <property type="entry name" value="Crotonobetainyl-coa:carnitine coa-transferase, domain 1"/>
    <property type="match status" value="1"/>
</dbReference>
<accession>A0AA42BBM3</accession>
<dbReference type="AlphaFoldDB" id="A0AA42BBM3"/>
<comment type="caution">
    <text evidence="2">The sequence shown here is derived from an EMBL/GenBank/DDBJ whole genome shotgun (WGS) entry which is preliminary data.</text>
</comment>
<evidence type="ECO:0000256" key="1">
    <source>
        <dbReference type="ARBA" id="ARBA00022679"/>
    </source>
</evidence>
<dbReference type="SUPFAM" id="SSF89796">
    <property type="entry name" value="CoA-transferase family III (CaiB/BaiF)"/>
    <property type="match status" value="1"/>
</dbReference>
<dbReference type="GO" id="GO:0008410">
    <property type="term" value="F:CoA-transferase activity"/>
    <property type="evidence" value="ECO:0007669"/>
    <property type="project" value="TreeGrafter"/>
</dbReference>
<dbReference type="InterPro" id="IPR003673">
    <property type="entry name" value="CoA-Trfase_fam_III"/>
</dbReference>
<dbReference type="RefSeq" id="WP_284057770.1">
    <property type="nucleotide sequence ID" value="NZ_JAMSLR010000009.1"/>
</dbReference>
<dbReference type="EMBL" id="JAMSLR010000009">
    <property type="protein sequence ID" value="MCM8749984.1"/>
    <property type="molecule type" value="Genomic_DNA"/>
</dbReference>
<keyword evidence="1 2" id="KW-0808">Transferase</keyword>
<proteinExistence type="predicted"/>
<gene>
    <name evidence="2" type="ORF">NET02_12575</name>
</gene>
<dbReference type="Gene3D" id="3.30.1540.10">
    <property type="entry name" value="formyl-coa transferase, domain 3"/>
    <property type="match status" value="1"/>
</dbReference>
<dbReference type="InterPro" id="IPR044855">
    <property type="entry name" value="CoA-Trfase_III_dom3_sf"/>
</dbReference>
<name>A0AA42BBM3_9BACT</name>
<dbReference type="InterPro" id="IPR023606">
    <property type="entry name" value="CoA-Trfase_III_dom_1_sf"/>
</dbReference>